<dbReference type="CDD" id="cd00075">
    <property type="entry name" value="HATPase"/>
    <property type="match status" value="1"/>
</dbReference>
<dbReference type="Gene3D" id="6.10.340.10">
    <property type="match status" value="1"/>
</dbReference>
<dbReference type="PANTHER" id="PTHR42878">
    <property type="entry name" value="TWO-COMPONENT HISTIDINE KINASE"/>
    <property type="match status" value="1"/>
</dbReference>
<dbReference type="Gene3D" id="3.30.565.10">
    <property type="entry name" value="Histidine kinase-like ATPase, C-terminal domain"/>
    <property type="match status" value="1"/>
</dbReference>
<dbReference type="Pfam" id="PF00512">
    <property type="entry name" value="HisKA"/>
    <property type="match status" value="1"/>
</dbReference>
<comment type="catalytic activity">
    <reaction evidence="1">
        <text>ATP + protein L-histidine = ADP + protein N-phospho-L-histidine.</text>
        <dbReference type="EC" id="2.7.13.3"/>
    </reaction>
</comment>
<keyword evidence="4" id="KW-1003">Cell membrane</keyword>
<evidence type="ECO:0000256" key="3">
    <source>
        <dbReference type="ARBA" id="ARBA00012438"/>
    </source>
</evidence>
<evidence type="ECO:0000256" key="12">
    <source>
        <dbReference type="SAM" id="Phobius"/>
    </source>
</evidence>
<accession>A0ABY4GIC8</accession>
<dbReference type="InterPro" id="IPR003594">
    <property type="entry name" value="HATPase_dom"/>
</dbReference>
<evidence type="ECO:0000256" key="10">
    <source>
        <dbReference type="ARBA" id="ARBA00023012"/>
    </source>
</evidence>
<keyword evidence="9" id="KW-0067">ATP-binding</keyword>
<protein>
    <recommendedName>
        <fullName evidence="3">histidine kinase</fullName>
        <ecNumber evidence="3">2.7.13.3</ecNumber>
    </recommendedName>
</protein>
<keyword evidence="11 12" id="KW-0472">Membrane</keyword>
<feature type="transmembrane region" description="Helical" evidence="12">
    <location>
        <begin position="165"/>
        <end position="185"/>
    </location>
</feature>
<keyword evidence="10" id="KW-0902">Two-component regulatory system</keyword>
<sequence length="460" mass="52354">MINKISFKIGMLFFVFILFVEILLFVILYLNLANTQANEVMDNLLARGNTHRDVLEDHFNASTIDHVGMMESASDFTVVITDPNGNVIVDSNHIEAEMKAVIQKALQNPIQSDGEIISSNWKENQYIASNSIIMTGNEVKGHVFMFAETNKIKHVLNEMGKQFKLIGLLTFIITIVTIFILSKLITVPLIRMKKATENIQKEKGELPLDIKRKDELGVLARTIKELAEDLTHLKTERNEFLSSISHELRTPLTYIKGYADILSRREINKTDTLKYSTIIKEEAEQLSILIKNLFDLAKVDQHNFVINQEWILLDQIIQSVIRRMKPAFDNKNISVVVQCPENLKVYIDNARMQQVFINLLDNAQKHSLHNTSILLKVVEHKRSLEIIIQDEGEGIPNEEVPKVFNRLYRVEKSRSRMNGGSGIGLAITKEIIESHGGNIKMESELGKGTKVIITLPKDEK</sequence>
<evidence type="ECO:0000259" key="14">
    <source>
        <dbReference type="PROSITE" id="PS50885"/>
    </source>
</evidence>
<comment type="subcellular location">
    <subcellularLocation>
        <location evidence="2">Cell membrane</location>
        <topology evidence="2">Multi-pass membrane protein</topology>
    </subcellularLocation>
</comment>
<evidence type="ECO:0000256" key="8">
    <source>
        <dbReference type="ARBA" id="ARBA00022777"/>
    </source>
</evidence>
<feature type="domain" description="HAMP" evidence="14">
    <location>
        <begin position="183"/>
        <end position="235"/>
    </location>
</feature>
<dbReference type="GO" id="GO:0016301">
    <property type="term" value="F:kinase activity"/>
    <property type="evidence" value="ECO:0007669"/>
    <property type="project" value="UniProtKB-KW"/>
</dbReference>
<feature type="domain" description="Histidine kinase" evidence="13">
    <location>
        <begin position="243"/>
        <end position="459"/>
    </location>
</feature>
<evidence type="ECO:0000313" key="16">
    <source>
        <dbReference type="Proteomes" id="UP000831537"/>
    </source>
</evidence>
<evidence type="ECO:0000256" key="11">
    <source>
        <dbReference type="ARBA" id="ARBA00023136"/>
    </source>
</evidence>
<keyword evidence="5" id="KW-0597">Phosphoprotein</keyword>
<reference evidence="15 16" key="1">
    <citation type="submission" date="2022-04" db="EMBL/GenBank/DDBJ databases">
        <title>Gracilibacillus sp. isolated from saltern.</title>
        <authorList>
            <person name="Won M."/>
            <person name="Lee C.-M."/>
            <person name="Woen H.-Y."/>
            <person name="Kwon S.-W."/>
        </authorList>
    </citation>
    <scope>NUCLEOTIDE SEQUENCE [LARGE SCALE GENOMIC DNA]</scope>
    <source>
        <strain evidence="15 16">SSPM10-3</strain>
    </source>
</reference>
<keyword evidence="8 15" id="KW-0418">Kinase</keyword>
<dbReference type="SMART" id="SM00388">
    <property type="entry name" value="HisKA"/>
    <property type="match status" value="1"/>
</dbReference>
<dbReference type="InterPro" id="IPR004358">
    <property type="entry name" value="Sig_transdc_His_kin-like_C"/>
</dbReference>
<organism evidence="15 16">
    <name type="scientific">Gracilibacillus salinarum</name>
    <dbReference type="NCBI Taxonomy" id="2932255"/>
    <lineage>
        <taxon>Bacteria</taxon>
        <taxon>Bacillati</taxon>
        <taxon>Bacillota</taxon>
        <taxon>Bacilli</taxon>
        <taxon>Bacillales</taxon>
        <taxon>Bacillaceae</taxon>
        <taxon>Gracilibacillus</taxon>
    </lineage>
</organism>
<dbReference type="InterPro" id="IPR036097">
    <property type="entry name" value="HisK_dim/P_sf"/>
</dbReference>
<keyword evidence="7" id="KW-0547">Nucleotide-binding</keyword>
<dbReference type="PROSITE" id="PS50109">
    <property type="entry name" value="HIS_KIN"/>
    <property type="match status" value="1"/>
</dbReference>
<dbReference type="InterPro" id="IPR036890">
    <property type="entry name" value="HATPase_C_sf"/>
</dbReference>
<dbReference type="InterPro" id="IPR050351">
    <property type="entry name" value="BphY/WalK/GraS-like"/>
</dbReference>
<evidence type="ECO:0000259" key="13">
    <source>
        <dbReference type="PROSITE" id="PS50109"/>
    </source>
</evidence>
<dbReference type="SMART" id="SM00304">
    <property type="entry name" value="HAMP"/>
    <property type="match status" value="1"/>
</dbReference>
<dbReference type="Gene3D" id="1.10.287.130">
    <property type="match status" value="1"/>
</dbReference>
<dbReference type="SUPFAM" id="SSF55874">
    <property type="entry name" value="ATPase domain of HSP90 chaperone/DNA topoisomerase II/histidine kinase"/>
    <property type="match status" value="1"/>
</dbReference>
<evidence type="ECO:0000256" key="4">
    <source>
        <dbReference type="ARBA" id="ARBA00022475"/>
    </source>
</evidence>
<dbReference type="Proteomes" id="UP000831537">
    <property type="component" value="Chromosome"/>
</dbReference>
<dbReference type="CDD" id="cd00082">
    <property type="entry name" value="HisKA"/>
    <property type="match status" value="1"/>
</dbReference>
<evidence type="ECO:0000256" key="2">
    <source>
        <dbReference type="ARBA" id="ARBA00004651"/>
    </source>
</evidence>
<evidence type="ECO:0000256" key="5">
    <source>
        <dbReference type="ARBA" id="ARBA00022553"/>
    </source>
</evidence>
<keyword evidence="16" id="KW-1185">Reference proteome</keyword>
<dbReference type="InterPro" id="IPR003660">
    <property type="entry name" value="HAMP_dom"/>
</dbReference>
<dbReference type="RefSeq" id="WP_244741276.1">
    <property type="nucleotide sequence ID" value="NZ_CP095071.1"/>
</dbReference>
<gene>
    <name evidence="15" type="ORF">MUN87_14695</name>
</gene>
<dbReference type="PANTHER" id="PTHR42878:SF3">
    <property type="entry name" value="HISTIDINE PROTEIN KINASE SAES"/>
    <property type="match status" value="1"/>
</dbReference>
<dbReference type="Pfam" id="PF02518">
    <property type="entry name" value="HATPase_c"/>
    <property type="match status" value="1"/>
</dbReference>
<evidence type="ECO:0000256" key="9">
    <source>
        <dbReference type="ARBA" id="ARBA00022840"/>
    </source>
</evidence>
<feature type="transmembrane region" description="Helical" evidence="12">
    <location>
        <begin position="12"/>
        <end position="32"/>
    </location>
</feature>
<dbReference type="SUPFAM" id="SSF47384">
    <property type="entry name" value="Homodimeric domain of signal transducing histidine kinase"/>
    <property type="match status" value="1"/>
</dbReference>
<keyword evidence="12" id="KW-1133">Transmembrane helix</keyword>
<proteinExistence type="predicted"/>
<keyword evidence="12" id="KW-0812">Transmembrane</keyword>
<name>A0ABY4GIC8_9BACI</name>
<dbReference type="EC" id="2.7.13.3" evidence="3"/>
<dbReference type="PROSITE" id="PS50885">
    <property type="entry name" value="HAMP"/>
    <property type="match status" value="1"/>
</dbReference>
<evidence type="ECO:0000256" key="7">
    <source>
        <dbReference type="ARBA" id="ARBA00022741"/>
    </source>
</evidence>
<dbReference type="PRINTS" id="PR00344">
    <property type="entry name" value="BCTRLSENSOR"/>
</dbReference>
<evidence type="ECO:0000313" key="15">
    <source>
        <dbReference type="EMBL" id="UOQ83974.1"/>
    </source>
</evidence>
<evidence type="ECO:0000256" key="6">
    <source>
        <dbReference type="ARBA" id="ARBA00022679"/>
    </source>
</evidence>
<dbReference type="SUPFAM" id="SSF158472">
    <property type="entry name" value="HAMP domain-like"/>
    <property type="match status" value="1"/>
</dbReference>
<dbReference type="EMBL" id="CP095071">
    <property type="protein sequence ID" value="UOQ83974.1"/>
    <property type="molecule type" value="Genomic_DNA"/>
</dbReference>
<dbReference type="CDD" id="cd06225">
    <property type="entry name" value="HAMP"/>
    <property type="match status" value="1"/>
</dbReference>
<dbReference type="Pfam" id="PF00672">
    <property type="entry name" value="HAMP"/>
    <property type="match status" value="1"/>
</dbReference>
<dbReference type="InterPro" id="IPR005467">
    <property type="entry name" value="His_kinase_dom"/>
</dbReference>
<dbReference type="SMART" id="SM00387">
    <property type="entry name" value="HATPase_c"/>
    <property type="match status" value="1"/>
</dbReference>
<evidence type="ECO:0000256" key="1">
    <source>
        <dbReference type="ARBA" id="ARBA00000085"/>
    </source>
</evidence>
<dbReference type="InterPro" id="IPR003661">
    <property type="entry name" value="HisK_dim/P_dom"/>
</dbReference>
<keyword evidence="6" id="KW-0808">Transferase</keyword>